<feature type="domain" description="Acyltransferase 3" evidence="2">
    <location>
        <begin position="6"/>
        <end position="339"/>
    </location>
</feature>
<dbReference type="RefSeq" id="WP_188933918.1">
    <property type="nucleotide sequence ID" value="NZ_BMJC01000003.1"/>
</dbReference>
<feature type="transmembrane region" description="Helical" evidence="1">
    <location>
        <begin position="287"/>
        <end position="313"/>
    </location>
</feature>
<dbReference type="GO" id="GO:0016747">
    <property type="term" value="F:acyltransferase activity, transferring groups other than amino-acyl groups"/>
    <property type="evidence" value="ECO:0007669"/>
    <property type="project" value="InterPro"/>
</dbReference>
<dbReference type="Pfam" id="PF01757">
    <property type="entry name" value="Acyl_transf_3"/>
    <property type="match status" value="1"/>
</dbReference>
<feature type="transmembrane region" description="Helical" evidence="1">
    <location>
        <begin position="177"/>
        <end position="201"/>
    </location>
</feature>
<feature type="transmembrane region" description="Helical" evidence="1">
    <location>
        <begin position="56"/>
        <end position="77"/>
    </location>
</feature>
<feature type="transmembrane region" description="Helical" evidence="1">
    <location>
        <begin position="144"/>
        <end position="165"/>
    </location>
</feature>
<protein>
    <submittedName>
        <fullName evidence="3">Acyltransferase</fullName>
    </submittedName>
</protein>
<feature type="transmembrane region" description="Helical" evidence="1">
    <location>
        <begin position="325"/>
        <end position="346"/>
    </location>
</feature>
<sequence>MHHFRKIDFLRGIAILTVFQAHFLWYYFPAYGGMVVADSGHPAARVFLLNFLPRSIGWGGVTIFILVSGFLLHLGYLKDRQFTLRGFYSRRFWRVYPPYLLVLIAFSLFLEKGLFSSRDGWLTFLLHALSLQNLFTRTYFSVNPTFWCLAAEVQLYLLYALFLYGRKRWGVKPMVGFTFLLSVAWQTVGMHVSSLAGALPWANAPVSLWFIWATGALLGEAYFEGKSLWSFLSRRDRLFALGGLVVAVCVAPIYALGQYAVAIIGVFFMDWFLHAKRITLQNWPARVVITIGLCSFSIFLVHQPLIHVFIGLFNKSPLHYPGYRVVSGILATLAIFLLSYAMYHWVELPSIRIGNRLRQNNPSTRK</sequence>
<feature type="transmembrane region" description="Helical" evidence="1">
    <location>
        <begin position="9"/>
        <end position="28"/>
    </location>
</feature>
<dbReference type="EMBL" id="BMJC01000003">
    <property type="protein sequence ID" value="GGB08258.1"/>
    <property type="molecule type" value="Genomic_DNA"/>
</dbReference>
<organism evidence="3 4">
    <name type="scientific">Puia dinghuensis</name>
    <dbReference type="NCBI Taxonomy" id="1792502"/>
    <lineage>
        <taxon>Bacteria</taxon>
        <taxon>Pseudomonadati</taxon>
        <taxon>Bacteroidota</taxon>
        <taxon>Chitinophagia</taxon>
        <taxon>Chitinophagales</taxon>
        <taxon>Chitinophagaceae</taxon>
        <taxon>Puia</taxon>
    </lineage>
</organism>
<evidence type="ECO:0000313" key="4">
    <source>
        <dbReference type="Proteomes" id="UP000607559"/>
    </source>
</evidence>
<dbReference type="AlphaFoldDB" id="A0A8J2UEY4"/>
<evidence type="ECO:0000256" key="1">
    <source>
        <dbReference type="SAM" id="Phobius"/>
    </source>
</evidence>
<feature type="transmembrane region" description="Helical" evidence="1">
    <location>
        <begin position="259"/>
        <end position="275"/>
    </location>
</feature>
<evidence type="ECO:0000259" key="2">
    <source>
        <dbReference type="Pfam" id="PF01757"/>
    </source>
</evidence>
<keyword evidence="1" id="KW-0472">Membrane</keyword>
<accession>A0A8J2UEY4</accession>
<keyword evidence="4" id="KW-1185">Reference proteome</keyword>
<evidence type="ECO:0000313" key="3">
    <source>
        <dbReference type="EMBL" id="GGB08258.1"/>
    </source>
</evidence>
<feature type="transmembrane region" description="Helical" evidence="1">
    <location>
        <begin position="237"/>
        <end position="253"/>
    </location>
</feature>
<name>A0A8J2UEY4_9BACT</name>
<feature type="transmembrane region" description="Helical" evidence="1">
    <location>
        <begin position="98"/>
        <end position="115"/>
    </location>
</feature>
<keyword evidence="3" id="KW-0808">Transferase</keyword>
<keyword evidence="3" id="KW-0012">Acyltransferase</keyword>
<dbReference type="Proteomes" id="UP000607559">
    <property type="component" value="Unassembled WGS sequence"/>
</dbReference>
<reference evidence="3" key="1">
    <citation type="journal article" date="2014" name="Int. J. Syst. Evol. Microbiol.">
        <title>Complete genome sequence of Corynebacterium casei LMG S-19264T (=DSM 44701T), isolated from a smear-ripened cheese.</title>
        <authorList>
            <consortium name="US DOE Joint Genome Institute (JGI-PGF)"/>
            <person name="Walter F."/>
            <person name="Albersmeier A."/>
            <person name="Kalinowski J."/>
            <person name="Ruckert C."/>
        </authorList>
    </citation>
    <scope>NUCLEOTIDE SEQUENCE</scope>
    <source>
        <strain evidence="3">CGMCC 1.15448</strain>
    </source>
</reference>
<dbReference type="PANTHER" id="PTHR23028">
    <property type="entry name" value="ACETYLTRANSFERASE"/>
    <property type="match status" value="1"/>
</dbReference>
<gene>
    <name evidence="3" type="ORF">GCM10011511_34780</name>
</gene>
<keyword evidence="1" id="KW-0812">Transmembrane</keyword>
<comment type="caution">
    <text evidence="3">The sequence shown here is derived from an EMBL/GenBank/DDBJ whole genome shotgun (WGS) entry which is preliminary data.</text>
</comment>
<feature type="transmembrane region" description="Helical" evidence="1">
    <location>
        <begin position="207"/>
        <end position="225"/>
    </location>
</feature>
<proteinExistence type="predicted"/>
<reference evidence="3" key="2">
    <citation type="submission" date="2020-09" db="EMBL/GenBank/DDBJ databases">
        <authorList>
            <person name="Sun Q."/>
            <person name="Zhou Y."/>
        </authorList>
    </citation>
    <scope>NUCLEOTIDE SEQUENCE</scope>
    <source>
        <strain evidence="3">CGMCC 1.15448</strain>
    </source>
</reference>
<keyword evidence="1" id="KW-1133">Transmembrane helix</keyword>
<dbReference type="InterPro" id="IPR050879">
    <property type="entry name" value="Acyltransferase_3"/>
</dbReference>
<dbReference type="InterPro" id="IPR002656">
    <property type="entry name" value="Acyl_transf_3_dom"/>
</dbReference>